<feature type="chain" id="PRO_5011450043" evidence="1">
    <location>
        <begin position="25"/>
        <end position="718"/>
    </location>
</feature>
<dbReference type="InterPro" id="IPR001375">
    <property type="entry name" value="Peptidase_S9_cat"/>
</dbReference>
<dbReference type="SUPFAM" id="SSF53474">
    <property type="entry name" value="alpha/beta-Hydrolases"/>
    <property type="match status" value="1"/>
</dbReference>
<evidence type="ECO:0000259" key="2">
    <source>
        <dbReference type="Pfam" id="PF00326"/>
    </source>
</evidence>
<organism evidence="4 5">
    <name type="scientific">Kriegella aquimaris</name>
    <dbReference type="NCBI Taxonomy" id="192904"/>
    <lineage>
        <taxon>Bacteria</taxon>
        <taxon>Pseudomonadati</taxon>
        <taxon>Bacteroidota</taxon>
        <taxon>Flavobacteriia</taxon>
        <taxon>Flavobacteriales</taxon>
        <taxon>Flavobacteriaceae</taxon>
        <taxon>Kriegella</taxon>
    </lineage>
</organism>
<reference evidence="4 5" key="1">
    <citation type="submission" date="2016-10" db="EMBL/GenBank/DDBJ databases">
        <authorList>
            <person name="de Groot N.N."/>
        </authorList>
    </citation>
    <scope>NUCLEOTIDE SEQUENCE [LARGE SCALE GENOMIC DNA]</scope>
    <source>
        <strain evidence="4 5">DSM 19886</strain>
    </source>
</reference>
<dbReference type="Pfam" id="PF13472">
    <property type="entry name" value="Lipase_GDSL_2"/>
    <property type="match status" value="2"/>
</dbReference>
<dbReference type="Gene3D" id="3.40.50.1110">
    <property type="entry name" value="SGNH hydrolase"/>
    <property type="match status" value="2"/>
</dbReference>
<feature type="signal peptide" evidence="1">
    <location>
        <begin position="1"/>
        <end position="24"/>
    </location>
</feature>
<dbReference type="InterPro" id="IPR036514">
    <property type="entry name" value="SGNH_hydro_sf"/>
</dbReference>
<proteinExistence type="predicted"/>
<dbReference type="GO" id="GO:0016788">
    <property type="term" value="F:hydrolase activity, acting on ester bonds"/>
    <property type="evidence" value="ECO:0007669"/>
    <property type="project" value="UniProtKB-ARBA"/>
</dbReference>
<sequence length="718" mass="80204">MKYFKGLLIPVLFVLMLYPQNGKASSEQQEPIKIACIGNSITYGARVENREHNAFPAQLQSMLGDGYEVGNFGVSGTTLLKEGDRPYWDTDAYKEALDFDPDIVFIKLGTNDSKIQNRVHLDRFEENYVDLIMSFKSRNLAARIILLLPVPSFNTDPAKQDSTKIWGPVIKDRILPMTQNVAYNTKSEVVDLYQLFIDRPGLLPDRVHPSSLGATIIAKRLYETVIQKADDTFAFFSNAGVSPYESGNFQGFELFDFEMNQIKCKIAVPKKPAPNHPWVLRARFWGHEPQTDAALLERGFHIAYCDVSDLYGGNEAVQRWNDFYKLMTQAGLSKKVALEGMSRGGLIIYNWAVENPEKVACIYADAPVLDGTSWPGGKINGNGSAPDWERFKAVYEIKSEAEVDDFKGNPIHKTKEIAKGGFPMLHVVGETDKVVPISENTTPFAQAIQRNGGNIKIISKPDNGHHPHSLKNPTPIVNFILNATNEKLNFAIIPAPSGEYRSGAGWPEETDWWTQANDIDSICSSVENIDLLLIGNSITQGFGNRPNITSSPGKNASEKFFQGLEWINAGISGDRTQQLLFRIQNGEYESVNPHTVVLTIGVNNFSDNDSAAEIAEGIQKIVDVIAKRFPSNTRIILFGPLPTGVDPASEQRVKYNEIHKRIKSLGERSKVSYHNVLSHFITKKGILNPLYYSEDGIHLKAKGYDVWAKYIKEQLEKN</sequence>
<protein>
    <submittedName>
        <fullName evidence="4">Lysophospholipase L1</fullName>
    </submittedName>
</protein>
<dbReference type="InterPro" id="IPR051532">
    <property type="entry name" value="Ester_Hydrolysis_Enzymes"/>
</dbReference>
<feature type="domain" description="Peptidase S9 prolyl oligopeptidase catalytic" evidence="2">
    <location>
        <begin position="333"/>
        <end position="466"/>
    </location>
</feature>
<dbReference type="GO" id="GO:0006508">
    <property type="term" value="P:proteolysis"/>
    <property type="evidence" value="ECO:0007669"/>
    <property type="project" value="InterPro"/>
</dbReference>
<dbReference type="InterPro" id="IPR029058">
    <property type="entry name" value="AB_hydrolase_fold"/>
</dbReference>
<keyword evidence="1" id="KW-0732">Signal</keyword>
<dbReference type="AlphaFoldDB" id="A0A1G9R8P1"/>
<gene>
    <name evidence="4" type="ORF">SAMN04488514_10634</name>
</gene>
<dbReference type="Gene3D" id="3.40.50.1820">
    <property type="entry name" value="alpha/beta hydrolase"/>
    <property type="match status" value="1"/>
</dbReference>
<dbReference type="EMBL" id="FNGV01000006">
    <property type="protein sequence ID" value="SDM19659.1"/>
    <property type="molecule type" value="Genomic_DNA"/>
</dbReference>
<name>A0A1G9R8P1_9FLAO</name>
<dbReference type="InterPro" id="IPR013830">
    <property type="entry name" value="SGNH_hydro"/>
</dbReference>
<evidence type="ECO:0000259" key="3">
    <source>
        <dbReference type="Pfam" id="PF13472"/>
    </source>
</evidence>
<evidence type="ECO:0000313" key="4">
    <source>
        <dbReference type="EMBL" id="SDM19659.1"/>
    </source>
</evidence>
<evidence type="ECO:0000313" key="5">
    <source>
        <dbReference type="Proteomes" id="UP000199440"/>
    </source>
</evidence>
<dbReference type="Pfam" id="PF00326">
    <property type="entry name" value="Peptidase_S9"/>
    <property type="match status" value="1"/>
</dbReference>
<dbReference type="STRING" id="192904.SAMN04488514_10634"/>
<dbReference type="PANTHER" id="PTHR30383">
    <property type="entry name" value="THIOESTERASE 1/PROTEASE 1/LYSOPHOSPHOLIPASE L1"/>
    <property type="match status" value="1"/>
</dbReference>
<dbReference type="SUPFAM" id="SSF52266">
    <property type="entry name" value="SGNH hydrolase"/>
    <property type="match status" value="2"/>
</dbReference>
<dbReference type="GO" id="GO:0008236">
    <property type="term" value="F:serine-type peptidase activity"/>
    <property type="evidence" value="ECO:0007669"/>
    <property type="project" value="InterPro"/>
</dbReference>
<dbReference type="RefSeq" id="WP_176801386.1">
    <property type="nucleotide sequence ID" value="NZ_FNGV01000006.1"/>
</dbReference>
<feature type="domain" description="SGNH hydrolase-type esterase" evidence="3">
    <location>
        <begin position="533"/>
        <end position="705"/>
    </location>
</feature>
<evidence type="ECO:0000256" key="1">
    <source>
        <dbReference type="SAM" id="SignalP"/>
    </source>
</evidence>
<accession>A0A1G9R8P1</accession>
<feature type="domain" description="SGNH hydrolase-type esterase" evidence="3">
    <location>
        <begin position="36"/>
        <end position="214"/>
    </location>
</feature>
<dbReference type="Proteomes" id="UP000199440">
    <property type="component" value="Unassembled WGS sequence"/>
</dbReference>
<keyword evidence="5" id="KW-1185">Reference proteome</keyword>